<evidence type="ECO:0000313" key="3">
    <source>
        <dbReference type="Proteomes" id="UP000187609"/>
    </source>
</evidence>
<dbReference type="GO" id="GO:0003682">
    <property type="term" value="F:chromatin binding"/>
    <property type="evidence" value="ECO:0007669"/>
    <property type="project" value="TreeGrafter"/>
</dbReference>
<dbReference type="STRING" id="49451.A0A1J6KVZ1"/>
<dbReference type="GO" id="GO:0042393">
    <property type="term" value="F:histone binding"/>
    <property type="evidence" value="ECO:0007669"/>
    <property type="project" value="TreeGrafter"/>
</dbReference>
<dbReference type="GO" id="GO:0000977">
    <property type="term" value="F:RNA polymerase II transcription regulatory region sequence-specific DNA binding"/>
    <property type="evidence" value="ECO:0007669"/>
    <property type="project" value="TreeGrafter"/>
</dbReference>
<dbReference type="PANTHER" id="PTHR47025:SF24">
    <property type="entry name" value="PHD-TYPE DOMAIN-CONTAINING PROTEIN"/>
    <property type="match status" value="1"/>
</dbReference>
<dbReference type="OMA" id="SCEITKE"/>
<reference evidence="2" key="1">
    <citation type="submission" date="2016-11" db="EMBL/GenBank/DDBJ databases">
        <title>The genome of Nicotiana attenuata.</title>
        <authorList>
            <person name="Xu S."/>
            <person name="Brockmoeller T."/>
            <person name="Gaquerel E."/>
            <person name="Navarro A."/>
            <person name="Kuhl H."/>
            <person name="Gase K."/>
            <person name="Ling Z."/>
            <person name="Zhou W."/>
            <person name="Kreitzer C."/>
            <person name="Stanke M."/>
            <person name="Tang H."/>
            <person name="Lyons E."/>
            <person name="Pandey P."/>
            <person name="Pandey S.P."/>
            <person name="Timmermann B."/>
            <person name="Baldwin I.T."/>
        </authorList>
    </citation>
    <scope>NUCLEOTIDE SEQUENCE [LARGE SCALE GENOMIC DNA]</scope>
    <source>
        <strain evidence="2">UT</strain>
    </source>
</reference>
<accession>A0A1J6KVZ1</accession>
<dbReference type="Proteomes" id="UP000187609">
    <property type="component" value="Unassembled WGS sequence"/>
</dbReference>
<dbReference type="GO" id="GO:0005634">
    <property type="term" value="C:nucleus"/>
    <property type="evidence" value="ECO:0007669"/>
    <property type="project" value="TreeGrafter"/>
</dbReference>
<proteinExistence type="predicted"/>
<name>A0A1J6KVZ1_NICAT</name>
<dbReference type="SUPFAM" id="SSF55729">
    <property type="entry name" value="Acyl-CoA N-acyltransferases (Nat)"/>
    <property type="match status" value="1"/>
</dbReference>
<dbReference type="Gramene" id="OIT26907">
    <property type="protein sequence ID" value="OIT26907"/>
    <property type="gene ID" value="A4A49_30465"/>
</dbReference>
<evidence type="ECO:0000313" key="2">
    <source>
        <dbReference type="EMBL" id="OIT26907.1"/>
    </source>
</evidence>
<protein>
    <submittedName>
        <fullName evidence="2">Increased dna methylation 1</fullName>
    </submittedName>
</protein>
<dbReference type="PANTHER" id="PTHR47025">
    <property type="entry name" value="AUTOIMMUNE REGULATOR"/>
    <property type="match status" value="1"/>
</dbReference>
<dbReference type="GO" id="GO:0045944">
    <property type="term" value="P:positive regulation of transcription by RNA polymerase II"/>
    <property type="evidence" value="ECO:0007669"/>
    <property type="project" value="TreeGrafter"/>
</dbReference>
<feature type="domain" description="Increased DNA methylation 1 C-terminal" evidence="1">
    <location>
        <begin position="11"/>
        <end position="150"/>
    </location>
</feature>
<comment type="caution">
    <text evidence="2">The sequence shown here is derived from an EMBL/GenBank/DDBJ whole genome shotgun (WGS) entry which is preliminary data.</text>
</comment>
<dbReference type="AlphaFoldDB" id="A0A1J6KVZ1"/>
<keyword evidence="3" id="KW-1185">Reference proteome</keyword>
<dbReference type="InterPro" id="IPR016181">
    <property type="entry name" value="Acyl_CoA_acyltransferase"/>
</dbReference>
<sequence>MFSLLTFQDCFDPIVDSVTGRDFIPSMVYGRNIRGQDFGGMYCAILTVNSTVVSAGILRIFGQDRAELPLVATRVGSQGKGYFQLLFSCIEKLLSFLGVRSFVLPAAVEAMSIWTEKFGFQELTPDQLVSYRRTCWQMISFKGTSMLEKSVSRCRIIQQREAENDVPDE</sequence>
<evidence type="ECO:0000259" key="1">
    <source>
        <dbReference type="Pfam" id="PF23209"/>
    </source>
</evidence>
<dbReference type="Pfam" id="PF23209">
    <property type="entry name" value="IDM1_C"/>
    <property type="match status" value="1"/>
</dbReference>
<dbReference type="EMBL" id="MJEQ01002615">
    <property type="protein sequence ID" value="OIT26907.1"/>
    <property type="molecule type" value="Genomic_DNA"/>
</dbReference>
<organism evidence="2 3">
    <name type="scientific">Nicotiana attenuata</name>
    <name type="common">Coyote tobacco</name>
    <dbReference type="NCBI Taxonomy" id="49451"/>
    <lineage>
        <taxon>Eukaryota</taxon>
        <taxon>Viridiplantae</taxon>
        <taxon>Streptophyta</taxon>
        <taxon>Embryophyta</taxon>
        <taxon>Tracheophyta</taxon>
        <taxon>Spermatophyta</taxon>
        <taxon>Magnoliopsida</taxon>
        <taxon>eudicotyledons</taxon>
        <taxon>Gunneridae</taxon>
        <taxon>Pentapetalae</taxon>
        <taxon>asterids</taxon>
        <taxon>lamiids</taxon>
        <taxon>Solanales</taxon>
        <taxon>Solanaceae</taxon>
        <taxon>Nicotianoideae</taxon>
        <taxon>Nicotianeae</taxon>
        <taxon>Nicotiana</taxon>
    </lineage>
</organism>
<gene>
    <name evidence="2" type="primary">IDM1_1</name>
    <name evidence="2" type="ORF">A4A49_30465</name>
</gene>
<dbReference type="InterPro" id="IPR056511">
    <property type="entry name" value="IDM1_C"/>
</dbReference>